<evidence type="ECO:0000313" key="2">
    <source>
        <dbReference type="Proteomes" id="UP000241290"/>
    </source>
</evidence>
<organism evidence="1 2">
    <name type="scientific">Rhodococcus phage Finch</name>
    <dbReference type="NCBI Taxonomy" id="2094144"/>
    <lineage>
        <taxon>Viruses</taxon>
        <taxon>Duplodnaviria</taxon>
        <taxon>Heunggongvirae</taxon>
        <taxon>Uroviricota</taxon>
        <taxon>Caudoviricetes</taxon>
        <taxon>Finchvirus</taxon>
        <taxon>Finchvirus finch</taxon>
    </lineage>
</organism>
<proteinExistence type="predicted"/>
<evidence type="ECO:0000313" key="1">
    <source>
        <dbReference type="EMBL" id="AVO25086.1"/>
    </source>
</evidence>
<reference evidence="2" key="1">
    <citation type="submission" date="2018-02" db="EMBL/GenBank/DDBJ databases">
        <authorList>
            <person name="Cohen D.B."/>
            <person name="Kent A.D."/>
        </authorList>
    </citation>
    <scope>NUCLEOTIDE SEQUENCE [LARGE SCALE GENOMIC DNA]</scope>
</reference>
<keyword evidence="2" id="KW-1185">Reference proteome</keyword>
<accession>A0A2P1JXN4</accession>
<gene>
    <name evidence="1" type="primary">158</name>
    <name evidence="1" type="ORF">SEA_FINCH_158</name>
</gene>
<name>A0A2P1JXN4_9CAUD</name>
<protein>
    <submittedName>
        <fullName evidence="1">Uncharacterized protein</fullName>
    </submittedName>
</protein>
<dbReference type="KEGG" id="vg:64766411"/>
<sequence length="156" mass="17544">MARELKVFSWHGYRWQAREDGNHHGATTETVAAYSKAEARRITGVSEAEWKHGVSETGNDIVRMVALLHPGVHMWQPSMITRSAAREGWRFASDGSPVDVPSETEAERLKRLIDHYRRAHTMGCSDAKDPTRVTVASETFEALEAALARIEQESQK</sequence>
<dbReference type="GeneID" id="64766411"/>
<dbReference type="EMBL" id="MG962366">
    <property type="protein sequence ID" value="AVO25086.1"/>
    <property type="molecule type" value="Genomic_DNA"/>
</dbReference>
<dbReference type="RefSeq" id="YP_010059180.1">
    <property type="nucleotide sequence ID" value="NC_054724.1"/>
</dbReference>
<dbReference type="Proteomes" id="UP000241290">
    <property type="component" value="Genome"/>
</dbReference>